<dbReference type="Proteomes" id="UP000762676">
    <property type="component" value="Unassembled WGS sequence"/>
</dbReference>
<reference evidence="2 3" key="1">
    <citation type="journal article" date="2021" name="Elife">
        <title>Chloroplast acquisition without the gene transfer in kleptoplastic sea slugs, Plakobranchus ocellatus.</title>
        <authorList>
            <person name="Maeda T."/>
            <person name="Takahashi S."/>
            <person name="Yoshida T."/>
            <person name="Shimamura S."/>
            <person name="Takaki Y."/>
            <person name="Nagai Y."/>
            <person name="Toyoda A."/>
            <person name="Suzuki Y."/>
            <person name="Arimoto A."/>
            <person name="Ishii H."/>
            <person name="Satoh N."/>
            <person name="Nishiyama T."/>
            <person name="Hasebe M."/>
            <person name="Maruyama T."/>
            <person name="Minagawa J."/>
            <person name="Obokata J."/>
            <person name="Shigenobu S."/>
        </authorList>
    </citation>
    <scope>NUCLEOTIDE SEQUENCE [LARGE SCALE GENOMIC DNA]</scope>
</reference>
<sequence>MEMELCHSHGATCPENLPDLGHEIPSVKAQVEQYHANLKIAQKTRDETLNVIVPKIQSEMEKLSQKLQSFSQVTKHYDKSNNSPGLALIAPTPPLAFPSRSDKTSDTPSIPALTSYLKKDTPDAVSSVRGKINESIRHNPEQIKGGLEALKKSTKVSFTKSDASERNRKAVNMVAKSATYRKEQVKSVQEQPPTSGKSSEQRKKKSGKNVPASSVVATSTSLKQSSEDLVNSIVDSLLHADTSHKDSWSLELNGSLIDHDQGQMAFVSKDLIHHSPQEGSSLSPFEYFGNVSPSERNLKNIKYQGELNLKSFKNMPLWEQTSPANTFSLERMISDQPSNLFSPVASSSAGSQLDSVASASNRSDNLGYASLPFSPVNTPLSSARGTSVCSQIGLDVSEFNALMTHNEPIHIEDSESKQAKSSGSFVEPEENHETKESPYKNLTRFPGDGQPSQQPQVSNVNDDSDSDKDDALEMGSMSKDSLFDPPACDKKVSAQPNPLEASTQSTGAQEDSFSNLTGIEALPNPRGKTSTFQVTREGNENDLMMLPPNLLNISSVDLLDLDSGEDILQNLDESFSPAKEGIVLESGRSPRSITSPIKHTVSSPISTILQSESMDRGPVNSVASAKMISHSNESSDFKEYSSSDSVSVSNNDDFLAQMALLQNKFASMVCKSLDDD</sequence>
<feature type="region of interest" description="Disordered" evidence="1">
    <location>
        <begin position="409"/>
        <end position="510"/>
    </location>
</feature>
<organism evidence="2 3">
    <name type="scientific">Elysia marginata</name>
    <dbReference type="NCBI Taxonomy" id="1093978"/>
    <lineage>
        <taxon>Eukaryota</taxon>
        <taxon>Metazoa</taxon>
        <taxon>Spiralia</taxon>
        <taxon>Lophotrochozoa</taxon>
        <taxon>Mollusca</taxon>
        <taxon>Gastropoda</taxon>
        <taxon>Heterobranchia</taxon>
        <taxon>Euthyneura</taxon>
        <taxon>Panpulmonata</taxon>
        <taxon>Sacoglossa</taxon>
        <taxon>Placobranchoidea</taxon>
        <taxon>Plakobranchidae</taxon>
        <taxon>Elysia</taxon>
    </lineage>
</organism>
<dbReference type="AlphaFoldDB" id="A0AAV4EVC1"/>
<protein>
    <submittedName>
        <fullName evidence="2">Uncharacterized protein</fullName>
    </submittedName>
</protein>
<keyword evidence="3" id="KW-1185">Reference proteome</keyword>
<accession>A0AAV4EVC1</accession>
<feature type="compositionally biased region" description="Basic and acidic residues" evidence="1">
    <location>
        <begin position="429"/>
        <end position="438"/>
    </location>
</feature>
<evidence type="ECO:0000256" key="1">
    <source>
        <dbReference type="SAM" id="MobiDB-lite"/>
    </source>
</evidence>
<dbReference type="EMBL" id="BMAT01000359">
    <property type="protein sequence ID" value="GFR64802.1"/>
    <property type="molecule type" value="Genomic_DNA"/>
</dbReference>
<feature type="compositionally biased region" description="Basic and acidic residues" evidence="1">
    <location>
        <begin position="409"/>
        <end position="418"/>
    </location>
</feature>
<evidence type="ECO:0000313" key="2">
    <source>
        <dbReference type="EMBL" id="GFR64802.1"/>
    </source>
</evidence>
<feature type="compositionally biased region" description="Polar residues" evidence="1">
    <location>
        <begin position="494"/>
        <end position="510"/>
    </location>
</feature>
<evidence type="ECO:0000313" key="3">
    <source>
        <dbReference type="Proteomes" id="UP000762676"/>
    </source>
</evidence>
<feature type="compositionally biased region" description="Acidic residues" evidence="1">
    <location>
        <begin position="462"/>
        <end position="472"/>
    </location>
</feature>
<comment type="caution">
    <text evidence="2">The sequence shown here is derived from an EMBL/GenBank/DDBJ whole genome shotgun (WGS) entry which is preliminary data.</text>
</comment>
<gene>
    <name evidence="2" type="ORF">ElyMa_000187200</name>
</gene>
<name>A0AAV4EVC1_9GAST</name>
<feature type="compositionally biased region" description="Polar residues" evidence="1">
    <location>
        <begin position="186"/>
        <end position="198"/>
    </location>
</feature>
<feature type="region of interest" description="Disordered" evidence="1">
    <location>
        <begin position="177"/>
        <end position="221"/>
    </location>
</feature>
<feature type="compositionally biased region" description="Low complexity" evidence="1">
    <location>
        <begin position="212"/>
        <end position="221"/>
    </location>
</feature>
<proteinExistence type="predicted"/>